<feature type="transmembrane region" description="Helical" evidence="7">
    <location>
        <begin position="1941"/>
        <end position="1964"/>
    </location>
</feature>
<feature type="transmembrane region" description="Helical" evidence="7">
    <location>
        <begin position="1984"/>
        <end position="2002"/>
    </location>
</feature>
<dbReference type="SUPFAM" id="SSF55073">
    <property type="entry name" value="Nucleotide cyclase"/>
    <property type="match status" value="2"/>
</dbReference>
<sequence>MSFMNVEKRMSYIMAETAGDISNIGEDQNIKGIVKRPVWVTRKILLNPTNEMEDINNYPSNQYSSTAYNWFQFLLLALWLRFRRIPVLVTFISVALSLLTETRLGNYRWAILAPSILLTILPPFTVDLYFYIKTRLSDYRINNTYCLVFNSNKMEFSLLKWGKLKVGDIVCVLDGEQFPADVVVLQSSGKKAYISSEDVDGSRLVRTCEPTGSQTDLECAVHEIIIMQGRLTCSTPSDDIYNFEGSLKWEGNPRATALSIDHFAQMFSRLRFASWVLAVVVYAGTDTRIVCRQHRMTDRWLRYYLHLKVENIFSIICLGSFCLLLIFIIVISFTREFSIFEIYMDHLVTVNSNSIIRNFNKDRWFLPFEFAVIFHLGVPITLTAMTDLIRMISILRFSRNKAIVYNTNEENYNLHNTVALSVNAQLHYPKTKPEKSCELVCNKDIEEIKKIQDKNFITNNKQITKDQYKPFEVYSNTEISLEYQDLKLNFDNKQKHFNTIRNDDPQGKKYLYSAHKQLNNMIQNTDIKHNSEIIPHIDRKQMTENYLDNSEDLLESQSNIIVKTPDDIPAKLLEKDDEKYNKIIDKKLTPAQSISSNPPPHNNITISSFEDLGLNKLGSGKESEKIKVSFHKYDSLDSFGQVDFAMTCQSAIMEILPMKLKVLSLCTGEDFKFSKTGNLDVAPKFPIVSGSVWKFHSTSWHRYEASRFCNGSLRVVRPNINLPIKYIDLKPPEKLELYRYASVLLSLSRLSIFNTNIISILADVEPDNKNPIIEDTNRKYSSYPKEITYLRNTIVETPPDLWVPEYRKPWPPVPQIKVESQLRQRVPPKSLIDLEAQLDITVDDISQYRNISSSHLWHPALPIHLVPHHVIRMLSHIIFNKRTSNSYIYSSSGHSSDSFCPSINSYNTNTEEYDNPIEDVLYLLFNNIVELTSRFYSWSDKIEYDLENEYSSVIKRLLLDSVEYSLRSSLRKNKFTRTENKVDLLGDSLISSKEESNYEDQEVDFANRSILTDMLYAMAICNTIVPHLRVIQPKIPRSSIHIPSVKTIWDKQNYFQHKTTIKFSFLSISSDMKKKNSFKEQKKKINDTLNNHSRIINCWKRKKSQVVNFFKNILNIHKQISSENKLSLSFGTKFSSSPRNTNYSEIAQALKIRNSLSSSGLSPGTPDLNKLKYSRFLSSSYGILSSQDMISRRYNRNYEKFLKQRRINGLYFIPREIWLIKAYLTHPRSIKYISSDRDVGKNRKLRENIGFTLKKDFSSPNNSKVAVPLGKSKSRSSHTIGKYYFRIKQRQQRIALYNSYFPRAYVQYSGIDEDDLTIVHAAAGCGMRLVLINTQHIVVESFGRTVFASLLYRSENNLKQEVSMLVRFPHTHIVTLYTRGLAEHMLPLLSTEFLTNKATKFDNGSEVGNIGINNLKSTNNSPIERATNLEELICRIKKLEYEGCKVFIFAKKNISPKLAQRISLRRSLIENSDNFTFILDNSVDDYFESIKINMDYLGHVGLEYRLQDKVPRTIQSIIDCGIKPWFLFQLSSTNSIKLLHKIFPFYKEIALIRLDRLQLNSTQKCIILLSTILDDLKALENYLYKGSYNSLSDSNIEKDLQKKQKAPNIFSNFVSLSTLSGEHSINWIQSLSRTDIGLLQDPFIKSIRKGGHEWLGWSGNYPGKGITNVLPGIIFSARQLDEIFSSRDILNYFFSVVIMCPFVVVSDTMPTHIESISTHLRKNVLPRPVIMGISGNTGNIPLMAPCDISINVTNNNKNIFKSAKAKARTNRQDNPHIYHKKVNKAKNNEPKDENNRVHVSISNNSNDESAMYLQDMIKRSHTQTSSKARTSSIAAISDVSITKFYQVFPLLSRAGRLTWYRTNLILFFSLFKTVYLMTPHVIYQFYCQWSGTPIYSVPLINAYSLVLTVVPPVVYGYTGIDVSPELLDLPILYNVSRNGYYISWVNYIQSFLEGLFLGIVSFYLGLIITYSSPSSAKFTGLPTLSAALTLYSAFGPLLSFFMKVSSIPWLFLFFLILTPSTFVILLAFLNTHNLVEWSEIFFTGFESLGSIPFILTLPLLFMCIVIFNTIWYLLINAFYPNPVYPLRSWWYIHVKQSRDVALRPIWESFKQYIYIKRYYKSIKGLLKYFYIWIFYSIKIFKRTWNIGFDEKDSPNTRELIHYNMIPVLVDTKNYFYPLNSQIKGQSKIVKPFLDEKASGTQTSSQSLVSNTISYFNKLSFVDEYHSAFNRELSKSEKFPMNYLNPNLDLGTSNLESLNYFLQRQLIGKDKLFNVLIMNYLGDNLIYYLDSFTEWLNHAAYYSRLIWHPKQPYISIYNKSFKYMRIKGMKYLQFIQYLRNLAGENKEDFRGAMIEFGLSLIKDHKFIGNESGTSAGHSTSNFENKLLYNGINTSTTGISNYGGIAALSQEINKLLNPYKLTFKINQIEMQYQIERKLETHKYRYTFRAVLFVLSGLFLSLAPVAINLWEYSHKWIGLSLSIFCLSLSIQFALSYTSTKSNLLFNFQLPILIIISVSSILASCHGFSLAVIYPILSFIIFRLGFIPGVYITIIGFISVVLSQLIWFVSSFNWFRFLPILLGINLFCGFLGYRSELLYRTQFLLLYHTNDLRQRQRQILDTMLPSFIVDRLLNIQGFANTVTAEDRGIVSVLFCDIYDFHTVVAVLPPKKLIYLLDKFFLSLDCLTEEYNCTKIETVFETYLVASCLNPTHNTTGCNKHSAMNDLFNLFKLALQMHKQASLIFYEISSMNFIIPELDTFKQNQYNQFNLTVSENYRSININDIVNLTLNNTGNPCIISGTGINLQQLKLKIGIHSGRVISGIVGTNKPQYALFGDTVNTASRMKSSCEFGKIQVTSTTYEFLRHIPQLQWKDKRIFVKGKGIMDTFVLNRVIGSAYPNYTLISRRILRGKGVNSIQVGEYSIKLYPDTDLLNPYSTTRSETIYNSNSVIKTPDSDMSAVITKSPELSVSASLESINPPLDHESINPIQNHFSLAENISSNSSLNTLGNILQNSNQSLKEKEENEVSSLVLNIKSHFTHFENIARYFSQRHVDNCNNHDNYNYKSGNTSQNLTRKSHLYTINSSFHDYSDVQLRYNLGAKYDYYNIKHQQLHEHSVDSENYDTNIESSSESDYNFHSSHNSLYSSSNSTGITKEAISNLMSMNLCFKDSLIERRYLITYYSNLTTLRTIEESLVIVVVTLVLQTLIFTIVPCGEITELESARFRVLWTVRSFYIASIFLSWLILFSSSLNYQEQNLQLKKQSMLNSDYIDSEADIFYTSTKNIGGPILFLNAVLAGGASMLMLTILWQYATVESSKVLWCDEGVIELLLLTTVYHNAGLLFRYIILFDTLIIFFLIIIFIAGSSNMNWQGMIIYCVCLCINIIASYTRERTGRTIFYTTVEAEYCEQKTEELLVAMLPRRVLIDIQEDRLKLVYVHKNVTFLFSDICGFTHWAMSVEAERVVLVLSNLYAQFDQATAKFGLFKLFTIGDAYVAMSEPDPFLDVQSNSTFQCKSTCSNISNQQTPLNCSKPLLYQNNTLPTYMDEYTPAEGAKRTIAMALSMLKQISLVREQFQIPDLNMRIGLHFGSCIGGIVGSSRLRYEIWGHDVIIGNRIESCGIPGSITISGKLHQLLNKYCCNLFKFTYIGNVTIRKHQISLFKVKTKKNFKLQIDKVTNSENITSNIKRNILSFRSKKTYMQQLLNKE</sequence>
<keyword evidence="2 7" id="KW-0812">Transmembrane</keyword>
<feature type="transmembrane region" description="Helical" evidence="7">
    <location>
        <begin position="82"/>
        <end position="99"/>
    </location>
</feature>
<feature type="transmembrane region" description="Helical" evidence="7">
    <location>
        <begin position="1689"/>
        <end position="1706"/>
    </location>
</feature>
<dbReference type="InterPro" id="IPR023298">
    <property type="entry name" value="ATPase_P-typ_TM_dom_sf"/>
</dbReference>
<evidence type="ECO:0000256" key="6">
    <source>
        <dbReference type="ARBA" id="ARBA00023239"/>
    </source>
</evidence>
<evidence type="ECO:0000256" key="7">
    <source>
        <dbReference type="SAM" id="Phobius"/>
    </source>
</evidence>
<dbReference type="InterPro" id="IPR001054">
    <property type="entry name" value="A/G_cyclase"/>
</dbReference>
<proteinExistence type="predicted"/>
<feature type="transmembrane region" description="Helical" evidence="7">
    <location>
        <begin position="2570"/>
        <end position="2589"/>
    </location>
</feature>
<dbReference type="GeneID" id="92368034"/>
<dbReference type="SUPFAM" id="SSF81653">
    <property type="entry name" value="Calcium ATPase, transduction domain A"/>
    <property type="match status" value="1"/>
</dbReference>
<evidence type="ECO:0000313" key="10">
    <source>
        <dbReference type="Proteomes" id="UP000186804"/>
    </source>
</evidence>
<keyword evidence="3" id="KW-0547">Nucleotide-binding</keyword>
<dbReference type="SUPFAM" id="SSF81665">
    <property type="entry name" value="Calcium ATPase, transmembrane domain M"/>
    <property type="match status" value="1"/>
</dbReference>
<dbReference type="GO" id="GO:0035556">
    <property type="term" value="P:intracellular signal transduction"/>
    <property type="evidence" value="ECO:0007669"/>
    <property type="project" value="InterPro"/>
</dbReference>
<feature type="transmembrane region" description="Helical" evidence="7">
    <location>
        <begin position="1863"/>
        <end position="1882"/>
    </location>
</feature>
<comment type="subcellular location">
    <subcellularLocation>
        <location evidence="1">Membrane</location>
    </subcellularLocation>
</comment>
<dbReference type="Gene3D" id="2.70.150.10">
    <property type="entry name" value="Calcium-transporting ATPase, cytoplasmic transduction domain A"/>
    <property type="match status" value="1"/>
</dbReference>
<dbReference type="OrthoDB" id="354346at2759"/>
<keyword evidence="6" id="KW-0456">Lyase</keyword>
<dbReference type="RefSeq" id="XP_067069740.1">
    <property type="nucleotide sequence ID" value="XM_067214073.1"/>
</dbReference>
<evidence type="ECO:0000259" key="8">
    <source>
        <dbReference type="PROSITE" id="PS50125"/>
    </source>
</evidence>
<feature type="transmembrane region" description="Helical" evidence="7">
    <location>
        <begin position="2506"/>
        <end position="2530"/>
    </location>
</feature>
<dbReference type="GO" id="GO:0005886">
    <property type="term" value="C:plasma membrane"/>
    <property type="evidence" value="ECO:0007669"/>
    <property type="project" value="TreeGrafter"/>
</dbReference>
<evidence type="ECO:0000256" key="4">
    <source>
        <dbReference type="ARBA" id="ARBA00022989"/>
    </source>
</evidence>
<dbReference type="PANTHER" id="PTHR11920:SF335">
    <property type="entry name" value="GUANYLATE CYCLASE"/>
    <property type="match status" value="1"/>
</dbReference>
<feature type="transmembrane region" description="Helical" evidence="7">
    <location>
        <begin position="364"/>
        <end position="385"/>
    </location>
</feature>
<dbReference type="PANTHER" id="PTHR11920">
    <property type="entry name" value="GUANYLYL CYCLASE"/>
    <property type="match status" value="1"/>
</dbReference>
<feature type="transmembrane region" description="Helical" evidence="7">
    <location>
        <begin position="3283"/>
        <end position="3303"/>
    </location>
</feature>
<feature type="transmembrane region" description="Helical" evidence="7">
    <location>
        <begin position="2536"/>
        <end position="2558"/>
    </location>
</feature>
<dbReference type="GO" id="GO:0000166">
    <property type="term" value="F:nucleotide binding"/>
    <property type="evidence" value="ECO:0007669"/>
    <property type="project" value="UniProtKB-KW"/>
</dbReference>
<dbReference type="GO" id="GO:0001653">
    <property type="term" value="F:peptide receptor activity"/>
    <property type="evidence" value="ECO:0007669"/>
    <property type="project" value="TreeGrafter"/>
</dbReference>
<feature type="domain" description="Guanylate cyclase" evidence="8">
    <location>
        <begin position="2647"/>
        <end position="2841"/>
    </location>
</feature>
<feature type="transmembrane region" description="Helical" evidence="7">
    <location>
        <begin position="1902"/>
        <end position="1920"/>
    </location>
</feature>
<feature type="transmembrane region" description="Helical" evidence="7">
    <location>
        <begin position="3221"/>
        <end position="3240"/>
    </location>
</feature>
<dbReference type="EMBL" id="LRBS01000017">
    <property type="protein sequence ID" value="OII77894.1"/>
    <property type="molecule type" value="Genomic_DNA"/>
</dbReference>
<feature type="transmembrane region" description="Helical" evidence="7">
    <location>
        <begin position="2443"/>
        <end position="2467"/>
    </location>
</feature>
<dbReference type="Pfam" id="PF16212">
    <property type="entry name" value="PhoLip_ATPase_C"/>
    <property type="match status" value="1"/>
</dbReference>
<dbReference type="GO" id="GO:0007168">
    <property type="term" value="P:receptor guanylyl cyclase signaling pathway"/>
    <property type="evidence" value="ECO:0007669"/>
    <property type="project" value="TreeGrafter"/>
</dbReference>
<reference evidence="9 10" key="1">
    <citation type="submission" date="2016-10" db="EMBL/GenBank/DDBJ databases">
        <title>Reductive evolution of mitochondrial metabolism and differential evolution of invasion-related proteins in Cryptosporidium.</title>
        <authorList>
            <person name="Liu S."/>
            <person name="Roellig D.M."/>
            <person name="Guo Y."/>
            <person name="Li N."/>
            <person name="Frace M.A."/>
            <person name="Tang K."/>
            <person name="Zhang L."/>
            <person name="Feng Y."/>
            <person name="Xiao L."/>
        </authorList>
    </citation>
    <scope>NUCLEOTIDE SEQUENCE [LARGE SCALE GENOMIC DNA]</scope>
    <source>
        <strain evidence="9">30847</strain>
    </source>
</reference>
<evidence type="ECO:0000256" key="2">
    <source>
        <dbReference type="ARBA" id="ARBA00022692"/>
    </source>
</evidence>
<dbReference type="PROSITE" id="PS50125">
    <property type="entry name" value="GUANYLATE_CYCLASE_2"/>
    <property type="match status" value="2"/>
</dbReference>
<dbReference type="InterPro" id="IPR008250">
    <property type="entry name" value="ATPase_P-typ_transduc_dom_A_sf"/>
</dbReference>
<evidence type="ECO:0000256" key="3">
    <source>
        <dbReference type="ARBA" id="ARBA00022741"/>
    </source>
</evidence>
<evidence type="ECO:0000256" key="5">
    <source>
        <dbReference type="ARBA" id="ARBA00023136"/>
    </source>
</evidence>
<name>A0A1J4MUR4_9CRYT</name>
<dbReference type="GO" id="GO:0004383">
    <property type="term" value="F:guanylate cyclase activity"/>
    <property type="evidence" value="ECO:0007669"/>
    <property type="project" value="TreeGrafter"/>
</dbReference>
<feature type="transmembrane region" description="Helical" evidence="7">
    <location>
        <begin position="311"/>
        <end position="334"/>
    </location>
</feature>
<feature type="transmembrane region" description="Helical" evidence="7">
    <location>
        <begin position="3364"/>
        <end position="3383"/>
    </location>
</feature>
<feature type="transmembrane region" description="Helical" evidence="7">
    <location>
        <begin position="2049"/>
        <end position="2074"/>
    </location>
</feature>
<organism evidence="9 10">
    <name type="scientific">Cryptosporidium andersoni</name>
    <dbReference type="NCBI Taxonomy" id="117008"/>
    <lineage>
        <taxon>Eukaryota</taxon>
        <taxon>Sar</taxon>
        <taxon>Alveolata</taxon>
        <taxon>Apicomplexa</taxon>
        <taxon>Conoidasida</taxon>
        <taxon>Coccidia</taxon>
        <taxon>Eucoccidiorida</taxon>
        <taxon>Eimeriorina</taxon>
        <taxon>Cryptosporidiidae</taxon>
        <taxon>Cryptosporidium</taxon>
    </lineage>
</organism>
<feature type="domain" description="Guanylate cyclase" evidence="8">
    <location>
        <begin position="3436"/>
        <end position="3610"/>
    </location>
</feature>
<dbReference type="GO" id="GO:0004016">
    <property type="term" value="F:adenylate cyclase activity"/>
    <property type="evidence" value="ECO:0007669"/>
    <property type="project" value="TreeGrafter"/>
</dbReference>
<keyword evidence="5 7" id="KW-0472">Membrane</keyword>
<feature type="transmembrane region" description="Helical" evidence="7">
    <location>
        <begin position="272"/>
        <end position="291"/>
    </location>
</feature>
<protein>
    <submittedName>
        <fullName evidence="9">Adenylate and guanylate cyclase catalytic domain-containing protein</fullName>
    </submittedName>
</protein>
<dbReference type="VEuPathDB" id="CryptoDB:cand_038500"/>
<feature type="transmembrane region" description="Helical" evidence="7">
    <location>
        <begin position="2473"/>
        <end position="2494"/>
    </location>
</feature>
<dbReference type="SMART" id="SM00044">
    <property type="entry name" value="CYCc"/>
    <property type="match status" value="2"/>
</dbReference>
<dbReference type="Gene3D" id="3.30.70.1230">
    <property type="entry name" value="Nucleotide cyclase"/>
    <property type="match status" value="2"/>
</dbReference>
<dbReference type="InterPro" id="IPR032630">
    <property type="entry name" value="P_typ_ATPase_c"/>
</dbReference>
<accession>A0A1J4MUR4</accession>
<dbReference type="CDD" id="cd07302">
    <property type="entry name" value="CHD"/>
    <property type="match status" value="2"/>
</dbReference>
<dbReference type="Pfam" id="PF00211">
    <property type="entry name" value="Guanylate_cyc"/>
    <property type="match status" value="2"/>
</dbReference>
<feature type="transmembrane region" description="Helical" evidence="7">
    <location>
        <begin position="2009"/>
        <end position="2029"/>
    </location>
</feature>
<comment type="caution">
    <text evidence="9">The sequence shown here is derived from an EMBL/GenBank/DDBJ whole genome shotgun (WGS) entry which is preliminary data.</text>
</comment>
<dbReference type="InterPro" id="IPR050401">
    <property type="entry name" value="Cyclic_nucleotide_synthase"/>
</dbReference>
<dbReference type="Proteomes" id="UP000186804">
    <property type="component" value="Unassembled WGS sequence"/>
</dbReference>
<feature type="transmembrane region" description="Helical" evidence="7">
    <location>
        <begin position="3336"/>
        <end position="3358"/>
    </location>
</feature>
<keyword evidence="4 7" id="KW-1133">Transmembrane helix</keyword>
<dbReference type="InterPro" id="IPR029787">
    <property type="entry name" value="Nucleotide_cyclase"/>
</dbReference>
<keyword evidence="10" id="KW-1185">Reference proteome</keyword>
<gene>
    <name evidence="9" type="ORF">cand_038500</name>
</gene>
<evidence type="ECO:0000256" key="1">
    <source>
        <dbReference type="ARBA" id="ARBA00004370"/>
    </source>
</evidence>
<evidence type="ECO:0000313" key="9">
    <source>
        <dbReference type="EMBL" id="OII77894.1"/>
    </source>
</evidence>
<feature type="transmembrane region" description="Helical" evidence="7">
    <location>
        <begin position="111"/>
        <end position="132"/>
    </location>
</feature>